<accession>A0ABX1R8W3</accession>
<name>A0ABX1R8W3_9PSEU</name>
<feature type="compositionally biased region" description="Basic and acidic residues" evidence="1">
    <location>
        <begin position="48"/>
        <end position="59"/>
    </location>
</feature>
<gene>
    <name evidence="2" type="ORF">HF577_06855</name>
</gene>
<feature type="region of interest" description="Disordered" evidence="1">
    <location>
        <begin position="1"/>
        <end position="59"/>
    </location>
</feature>
<organism evidence="2 3">
    <name type="scientific">Pseudonocardia xinjiangensis</name>
    <dbReference type="NCBI Taxonomy" id="75289"/>
    <lineage>
        <taxon>Bacteria</taxon>
        <taxon>Bacillati</taxon>
        <taxon>Actinomycetota</taxon>
        <taxon>Actinomycetes</taxon>
        <taxon>Pseudonocardiales</taxon>
        <taxon>Pseudonocardiaceae</taxon>
        <taxon>Pseudonocardia</taxon>
    </lineage>
</organism>
<proteinExistence type="predicted"/>
<dbReference type="EMBL" id="JAAXKY010000014">
    <property type="protein sequence ID" value="NMH76817.1"/>
    <property type="molecule type" value="Genomic_DNA"/>
</dbReference>
<evidence type="ECO:0000313" key="3">
    <source>
        <dbReference type="Proteomes" id="UP001296706"/>
    </source>
</evidence>
<evidence type="ECO:0000313" key="2">
    <source>
        <dbReference type="EMBL" id="NMH76817.1"/>
    </source>
</evidence>
<evidence type="ECO:0000256" key="1">
    <source>
        <dbReference type="SAM" id="MobiDB-lite"/>
    </source>
</evidence>
<dbReference type="Proteomes" id="UP001296706">
    <property type="component" value="Unassembled WGS sequence"/>
</dbReference>
<feature type="compositionally biased region" description="Basic and acidic residues" evidence="1">
    <location>
        <begin position="10"/>
        <end position="37"/>
    </location>
</feature>
<protein>
    <submittedName>
        <fullName evidence="2">Uncharacterized protein</fullName>
    </submittedName>
</protein>
<sequence>MHIGIGIGFGRDHGKSCKDAPKSRHDHHHHDDKDHRPVSWHHKHSSHHQWDKKSSSHCG</sequence>
<feature type="compositionally biased region" description="Basic residues" evidence="1">
    <location>
        <begin position="38"/>
        <end position="47"/>
    </location>
</feature>
<comment type="caution">
    <text evidence="2">The sequence shown here is derived from an EMBL/GenBank/DDBJ whole genome shotgun (WGS) entry which is preliminary data.</text>
</comment>
<reference evidence="2 3" key="1">
    <citation type="submission" date="2020-04" db="EMBL/GenBank/DDBJ databases">
        <authorList>
            <person name="Klaysubun C."/>
            <person name="Duangmal K."/>
            <person name="Lipun K."/>
        </authorList>
    </citation>
    <scope>NUCLEOTIDE SEQUENCE [LARGE SCALE GENOMIC DNA]</scope>
    <source>
        <strain evidence="2 3">JCM 11839</strain>
    </source>
</reference>
<dbReference type="RefSeq" id="WP_169394896.1">
    <property type="nucleotide sequence ID" value="NZ_BAAAJH010000050.1"/>
</dbReference>
<keyword evidence="3" id="KW-1185">Reference proteome</keyword>